<name>A0A7W9HEY0_9PSEU</name>
<reference evidence="1 2" key="1">
    <citation type="submission" date="2020-08" db="EMBL/GenBank/DDBJ databases">
        <title>Sequencing the genomes of 1000 actinobacteria strains.</title>
        <authorList>
            <person name="Klenk H.-P."/>
        </authorList>
    </citation>
    <scope>NUCLEOTIDE SEQUENCE [LARGE SCALE GENOMIC DNA]</scope>
    <source>
        <strain evidence="1 2">DSM 45486</strain>
    </source>
</reference>
<comment type="caution">
    <text evidence="1">The sequence shown here is derived from an EMBL/GenBank/DDBJ whole genome shotgun (WGS) entry which is preliminary data.</text>
</comment>
<evidence type="ECO:0000313" key="1">
    <source>
        <dbReference type="EMBL" id="MBB5801034.1"/>
    </source>
</evidence>
<gene>
    <name evidence="1" type="ORF">F4560_000802</name>
</gene>
<organism evidence="1 2">
    <name type="scientific">Saccharothrix ecbatanensis</name>
    <dbReference type="NCBI Taxonomy" id="1105145"/>
    <lineage>
        <taxon>Bacteria</taxon>
        <taxon>Bacillati</taxon>
        <taxon>Actinomycetota</taxon>
        <taxon>Actinomycetes</taxon>
        <taxon>Pseudonocardiales</taxon>
        <taxon>Pseudonocardiaceae</taxon>
        <taxon>Saccharothrix</taxon>
    </lineage>
</organism>
<proteinExistence type="predicted"/>
<protein>
    <submittedName>
        <fullName evidence="1">Uncharacterized protein</fullName>
    </submittedName>
</protein>
<dbReference type="AlphaFoldDB" id="A0A7W9HEY0"/>
<keyword evidence="2" id="KW-1185">Reference proteome</keyword>
<evidence type="ECO:0000313" key="2">
    <source>
        <dbReference type="Proteomes" id="UP000552097"/>
    </source>
</evidence>
<dbReference type="Proteomes" id="UP000552097">
    <property type="component" value="Unassembled WGS sequence"/>
</dbReference>
<dbReference type="EMBL" id="JACHMO010000001">
    <property type="protein sequence ID" value="MBB5801034.1"/>
    <property type="molecule type" value="Genomic_DNA"/>
</dbReference>
<sequence length="268" mass="30836">MESWELHAMARRHLMDRYDELTDRYAALPNQGRAWDGYRYSVEAKRLYPRYNVVAAMLEEVERLDPDHLPAPGPLAAALVDAAETARSPLTEPPMSRVEAEAMELERRRFSATVHTWMSTTDLAVDPLPYRRVLRPEESSEWRRRLESRWGLRTLSWYPMLDDPVPEQVLVLREESMWDGPGVGLVREVLHGMGRARAVELREYGAGYVLDVDLLSPRYTGAEGVWTDDTLDWIAFASHEGTIAFGGTLAAMLPESWPHLDEWRWTGW</sequence>
<dbReference type="RefSeq" id="WP_184916349.1">
    <property type="nucleotide sequence ID" value="NZ_JACHMO010000001.1"/>
</dbReference>
<accession>A0A7W9HEY0</accession>